<dbReference type="AlphaFoldDB" id="A0A1F7YJE2"/>
<comment type="caution">
    <text evidence="1">The sequence shown here is derived from an EMBL/GenBank/DDBJ whole genome shotgun (WGS) entry which is preliminary data.</text>
</comment>
<evidence type="ECO:0000313" key="2">
    <source>
        <dbReference type="Proteomes" id="UP000179221"/>
    </source>
</evidence>
<dbReference type="SUPFAM" id="SSF48019">
    <property type="entry name" value="post-AAA+ oligomerization domain-like"/>
    <property type="match status" value="1"/>
</dbReference>
<reference evidence="1 2" key="1">
    <citation type="journal article" date="2016" name="Nat. Commun.">
        <title>Thousands of microbial genomes shed light on interconnected biogeochemical processes in an aquifer system.</title>
        <authorList>
            <person name="Anantharaman K."/>
            <person name="Brown C.T."/>
            <person name="Hug L.A."/>
            <person name="Sharon I."/>
            <person name="Castelle C.J."/>
            <person name="Probst A.J."/>
            <person name="Thomas B.C."/>
            <person name="Singh A."/>
            <person name="Wilkins M.J."/>
            <person name="Karaoz U."/>
            <person name="Brodie E.L."/>
            <person name="Williams K.H."/>
            <person name="Hubbard S.S."/>
            <person name="Banfield J.F."/>
        </authorList>
    </citation>
    <scope>NUCLEOTIDE SEQUENCE [LARGE SCALE GENOMIC DNA]</scope>
</reference>
<evidence type="ECO:0008006" key="3">
    <source>
        <dbReference type="Google" id="ProtNLM"/>
    </source>
</evidence>
<dbReference type="GO" id="GO:0006260">
    <property type="term" value="P:DNA replication"/>
    <property type="evidence" value="ECO:0007669"/>
    <property type="project" value="InterPro"/>
</dbReference>
<name>A0A1F7YJE2_9BACT</name>
<dbReference type="EMBL" id="MGGL01000004">
    <property type="protein sequence ID" value="OGM27456.1"/>
    <property type="molecule type" value="Genomic_DNA"/>
</dbReference>
<evidence type="ECO:0000313" key="1">
    <source>
        <dbReference type="EMBL" id="OGM27456.1"/>
    </source>
</evidence>
<accession>A0A1F7YJE2</accession>
<protein>
    <recommendedName>
        <fullName evidence="3">DNA polymerase III delta N-terminal domain-containing protein</fullName>
    </recommendedName>
</protein>
<dbReference type="Proteomes" id="UP000179221">
    <property type="component" value="Unassembled WGS sequence"/>
</dbReference>
<dbReference type="GO" id="GO:0003677">
    <property type="term" value="F:DNA binding"/>
    <property type="evidence" value="ECO:0007669"/>
    <property type="project" value="InterPro"/>
</dbReference>
<proteinExistence type="predicted"/>
<dbReference type="Gene3D" id="1.20.272.10">
    <property type="match status" value="1"/>
</dbReference>
<sequence>MHIILIHGDNTIESYTRLQTLLGKAKDKGWEIEKIDNKNQNVKEALVSQGLFNTKRLVLVESSSLINKDDVIWVKKNKDLEERMLLIYSDSPITKTVLNSFPEGSKVEEFKLPVYIWRLLDSFYPGNSLNILKLLHSSVSNMPIEFIFSLLAKLMRDFYWVKLEPSSIPYQDWRVSKLKNQASKFSVKKITEIISKLAKIDVKVKKSEAELLPSLDLLIIKYLE</sequence>
<gene>
    <name evidence="1" type="ORF">A2628_01540</name>
</gene>
<organism evidence="1 2">
    <name type="scientific">Candidatus Woesebacteria bacterium RIFCSPHIGHO2_01_FULL_40_22</name>
    <dbReference type="NCBI Taxonomy" id="1802499"/>
    <lineage>
        <taxon>Bacteria</taxon>
        <taxon>Candidatus Woeseibacteriota</taxon>
    </lineage>
</organism>
<dbReference type="InterPro" id="IPR008921">
    <property type="entry name" value="DNA_pol3_clamp-load_cplx_C"/>
</dbReference>